<name>A0AC61L3M4_9EURY</name>
<evidence type="ECO:0000313" key="1">
    <source>
        <dbReference type="EMBL" id="PXF60847.1"/>
    </source>
</evidence>
<dbReference type="EMBL" id="PQXF01000011">
    <property type="protein sequence ID" value="PXF60847.1"/>
    <property type="molecule type" value="Genomic_DNA"/>
</dbReference>
<accession>A0AC61L3M4</accession>
<protein>
    <submittedName>
        <fullName evidence="1">Uncharacterized protein</fullName>
    </submittedName>
</protein>
<sequence>MLVLLTLLMKLKRPLWCRHHHTHARNGYCVLRTTTRTTSGRDNQITPADAAIALRLATGSRPCDPATFTAADVSGDDRVTASGVLTILQAVAGNIDLYSRLSNFNTSAEPN</sequence>
<evidence type="ECO:0000313" key="2">
    <source>
        <dbReference type="Proteomes" id="UP000248329"/>
    </source>
</evidence>
<comment type="caution">
    <text evidence="1">The sequence shown here is derived from an EMBL/GenBank/DDBJ whole genome shotgun (WGS) entry which is preliminary data.</text>
</comment>
<gene>
    <name evidence="1" type="ORF">C4B59_07625</name>
</gene>
<proteinExistence type="predicted"/>
<dbReference type="Proteomes" id="UP000248329">
    <property type="component" value="Unassembled WGS sequence"/>
</dbReference>
<organism evidence="1 2">
    <name type="scientific">Candidatus Methanogaster sp</name>
    <dbReference type="NCBI Taxonomy" id="3386292"/>
    <lineage>
        <taxon>Archaea</taxon>
        <taxon>Methanobacteriati</taxon>
        <taxon>Methanobacteriota</taxon>
        <taxon>Stenosarchaea group</taxon>
        <taxon>Methanomicrobia</taxon>
        <taxon>Methanosarcinales</taxon>
        <taxon>ANME-2 cluster</taxon>
        <taxon>Candidatus Methanogasteraceae</taxon>
        <taxon>Candidatus Methanogaster</taxon>
    </lineage>
</organism>
<reference evidence="1" key="1">
    <citation type="submission" date="2018-01" db="EMBL/GenBank/DDBJ databases">
        <authorList>
            <person name="Krukenberg V."/>
        </authorList>
    </citation>
    <scope>NUCLEOTIDE SEQUENCE</scope>
    <source>
        <strain evidence="1">E20ANME2</strain>
    </source>
</reference>